<dbReference type="CDD" id="cd07067">
    <property type="entry name" value="HP_PGM_like"/>
    <property type="match status" value="1"/>
</dbReference>
<protein>
    <submittedName>
        <fullName evidence="2">Phosphohistidine phosphatase</fullName>
    </submittedName>
</protein>
<dbReference type="Pfam" id="PF00300">
    <property type="entry name" value="His_Phos_1"/>
    <property type="match status" value="1"/>
</dbReference>
<evidence type="ECO:0000313" key="2">
    <source>
        <dbReference type="EMBL" id="SNS55130.1"/>
    </source>
</evidence>
<dbReference type="RefSeq" id="WP_089241603.1">
    <property type="nucleotide sequence ID" value="NZ_FZOK01000012.1"/>
</dbReference>
<evidence type="ECO:0000313" key="3">
    <source>
        <dbReference type="Proteomes" id="UP000198480"/>
    </source>
</evidence>
<gene>
    <name evidence="2" type="ORF">SAMN06295967_11269</name>
</gene>
<dbReference type="PANTHER" id="PTHR47623">
    <property type="entry name" value="OS09G0287300 PROTEIN"/>
    <property type="match status" value="1"/>
</dbReference>
<name>A0A239FDM4_9BACT</name>
<feature type="binding site" evidence="1">
    <location>
        <position position="58"/>
    </location>
    <ligand>
        <name>substrate</name>
    </ligand>
</feature>
<dbReference type="Proteomes" id="UP000198480">
    <property type="component" value="Unassembled WGS sequence"/>
</dbReference>
<proteinExistence type="predicted"/>
<organism evidence="2 3">
    <name type="scientific">Belliella buryatensis</name>
    <dbReference type="NCBI Taxonomy" id="1500549"/>
    <lineage>
        <taxon>Bacteria</taxon>
        <taxon>Pseudomonadati</taxon>
        <taxon>Bacteroidota</taxon>
        <taxon>Cytophagia</taxon>
        <taxon>Cytophagales</taxon>
        <taxon>Cyclobacteriaceae</taxon>
        <taxon>Belliella</taxon>
    </lineage>
</organism>
<dbReference type="OrthoDB" id="9810154at2"/>
<dbReference type="InterPro" id="IPR013078">
    <property type="entry name" value="His_Pase_superF_clade-1"/>
</dbReference>
<keyword evidence="3" id="KW-1185">Reference proteome</keyword>
<dbReference type="InterPro" id="IPR029033">
    <property type="entry name" value="His_PPase_superfam"/>
</dbReference>
<evidence type="ECO:0000256" key="1">
    <source>
        <dbReference type="PIRSR" id="PIRSR613078-2"/>
    </source>
</evidence>
<dbReference type="EMBL" id="FZOK01000012">
    <property type="protein sequence ID" value="SNS55130.1"/>
    <property type="molecule type" value="Genomic_DNA"/>
</dbReference>
<dbReference type="PANTHER" id="PTHR47623:SF1">
    <property type="entry name" value="OS09G0287300 PROTEIN"/>
    <property type="match status" value="1"/>
</dbReference>
<accession>A0A239FDM4</accession>
<dbReference type="AlphaFoldDB" id="A0A239FDM4"/>
<dbReference type="SUPFAM" id="SSF53254">
    <property type="entry name" value="Phosphoglycerate mutase-like"/>
    <property type="match status" value="1"/>
</dbReference>
<reference evidence="3" key="1">
    <citation type="submission" date="2017-06" db="EMBL/GenBank/DDBJ databases">
        <authorList>
            <person name="Varghese N."/>
            <person name="Submissions S."/>
        </authorList>
    </citation>
    <scope>NUCLEOTIDE SEQUENCE [LARGE SCALE GENOMIC DNA]</scope>
    <source>
        <strain evidence="3">5C</strain>
    </source>
</reference>
<dbReference type="Gene3D" id="3.40.50.1240">
    <property type="entry name" value="Phosphoglycerate mutase-like"/>
    <property type="match status" value="1"/>
</dbReference>
<sequence length="163" mass="18854">MKKLVLIRHAKSAWDNPYLSDHQRPLAERGLRDIPRMGQRLKKRGVYPDMMLSSDAERAKITAQIIAEQLDFPKESIHFTRELYHADASEILEYLRNIPVAIGVLFIFGHNPGLNDLIWELGGQIDNLPTSGQYGFTFQATNWRDIERANATIWFDDYPKKDI</sequence>